<evidence type="ECO:0000313" key="2">
    <source>
        <dbReference type="EMBL" id="KAL2073454.1"/>
    </source>
</evidence>
<evidence type="ECO:0000256" key="1">
    <source>
        <dbReference type="SAM" id="MobiDB-lite"/>
    </source>
</evidence>
<reference evidence="2 3" key="1">
    <citation type="journal article" date="2024" name="Commun. Biol.">
        <title>Comparative genomic analysis of thermophilic fungi reveals convergent evolutionary adaptations and gene losses.</title>
        <authorList>
            <person name="Steindorff A.S."/>
            <person name="Aguilar-Pontes M.V."/>
            <person name="Robinson A.J."/>
            <person name="Andreopoulos B."/>
            <person name="LaButti K."/>
            <person name="Kuo A."/>
            <person name="Mondo S."/>
            <person name="Riley R."/>
            <person name="Otillar R."/>
            <person name="Haridas S."/>
            <person name="Lipzen A."/>
            <person name="Grimwood J."/>
            <person name="Schmutz J."/>
            <person name="Clum A."/>
            <person name="Reid I.D."/>
            <person name="Moisan M.C."/>
            <person name="Butler G."/>
            <person name="Nguyen T.T.M."/>
            <person name="Dewar K."/>
            <person name="Conant G."/>
            <person name="Drula E."/>
            <person name="Henrissat B."/>
            <person name="Hansel C."/>
            <person name="Singer S."/>
            <person name="Hutchinson M.I."/>
            <person name="de Vries R.P."/>
            <person name="Natvig D.O."/>
            <person name="Powell A.J."/>
            <person name="Tsang A."/>
            <person name="Grigoriev I.V."/>
        </authorList>
    </citation>
    <scope>NUCLEOTIDE SEQUENCE [LARGE SCALE GENOMIC DNA]</scope>
    <source>
        <strain evidence="2 3">CBS 494.80</strain>
    </source>
</reference>
<comment type="caution">
    <text evidence="2">The sequence shown here is derived from an EMBL/GenBank/DDBJ whole genome shotgun (WGS) entry which is preliminary data.</text>
</comment>
<sequence length="196" mass="21522">MVRNADSVYNTIDSTWSKVASSQALLDLGKSFGGTKILASQLNKASKEVLTKHLLWSHIVCQVLRSDPRSSFVYFNKLHTFLPHSCCCGEAFVEVDLKPGSAYKYMLGNMEGRGQAPSERVPVRRDNKVDESLTALAALRSLKHRSSKETKLEDDHQANSDLDSGLPSTPSESSWQFRGGAVHDIMGLLPGSWAGL</sequence>
<dbReference type="Proteomes" id="UP001595075">
    <property type="component" value="Unassembled WGS sequence"/>
</dbReference>
<organism evidence="2 3">
    <name type="scientific">Oculimacula yallundae</name>
    <dbReference type="NCBI Taxonomy" id="86028"/>
    <lineage>
        <taxon>Eukaryota</taxon>
        <taxon>Fungi</taxon>
        <taxon>Dikarya</taxon>
        <taxon>Ascomycota</taxon>
        <taxon>Pezizomycotina</taxon>
        <taxon>Leotiomycetes</taxon>
        <taxon>Helotiales</taxon>
        <taxon>Ploettnerulaceae</taxon>
        <taxon>Oculimacula</taxon>
    </lineage>
</organism>
<dbReference type="EMBL" id="JAZHXI010000003">
    <property type="protein sequence ID" value="KAL2073454.1"/>
    <property type="molecule type" value="Genomic_DNA"/>
</dbReference>
<protein>
    <submittedName>
        <fullName evidence="2">Uncharacterized protein</fullName>
    </submittedName>
</protein>
<evidence type="ECO:0000313" key="3">
    <source>
        <dbReference type="Proteomes" id="UP001595075"/>
    </source>
</evidence>
<feature type="compositionally biased region" description="Basic and acidic residues" evidence="1">
    <location>
        <begin position="147"/>
        <end position="158"/>
    </location>
</feature>
<proteinExistence type="predicted"/>
<gene>
    <name evidence="2" type="ORF">VTL71DRAFT_10778</name>
</gene>
<name>A0ABR4CU83_9HELO</name>
<feature type="compositionally biased region" description="Polar residues" evidence="1">
    <location>
        <begin position="159"/>
        <end position="174"/>
    </location>
</feature>
<accession>A0ABR4CU83</accession>
<feature type="region of interest" description="Disordered" evidence="1">
    <location>
        <begin position="144"/>
        <end position="174"/>
    </location>
</feature>
<keyword evidence="3" id="KW-1185">Reference proteome</keyword>